<dbReference type="PANTHER" id="PTHR19849">
    <property type="entry name" value="PHOSPHOLIPASE A-2-ACTIVATING PROTEIN"/>
    <property type="match status" value="1"/>
</dbReference>
<dbReference type="GO" id="GO:0043161">
    <property type="term" value="P:proteasome-mediated ubiquitin-dependent protein catabolic process"/>
    <property type="evidence" value="ECO:0007669"/>
    <property type="project" value="TreeGrafter"/>
</dbReference>
<keyword evidence="4" id="KW-1185">Reference proteome</keyword>
<dbReference type="InterPro" id="IPR001810">
    <property type="entry name" value="F-box_dom"/>
</dbReference>
<dbReference type="WBParaSite" id="maker-uti_cns_0003088-snap-gene-0.22-mRNA-1">
    <property type="protein sequence ID" value="maker-uti_cns_0003088-snap-gene-0.22-mRNA-1"/>
    <property type="gene ID" value="maker-uti_cns_0003088-snap-gene-0.22"/>
</dbReference>
<dbReference type="PROSITE" id="PS00678">
    <property type="entry name" value="WD_REPEATS_1"/>
    <property type="match status" value="2"/>
</dbReference>
<dbReference type="SMART" id="SM00256">
    <property type="entry name" value="FBOX"/>
    <property type="match status" value="1"/>
</dbReference>
<proteinExistence type="predicted"/>
<dbReference type="InterPro" id="IPR019775">
    <property type="entry name" value="WD40_repeat_CS"/>
</dbReference>
<dbReference type="AlphaFoldDB" id="A0A1I8GUK6"/>
<dbReference type="OrthoDB" id="190105at2759"/>
<keyword evidence="1" id="KW-0853">WD repeat</keyword>
<keyword evidence="2" id="KW-0677">Repeat</keyword>
<dbReference type="SUPFAM" id="SSF81383">
    <property type="entry name" value="F-box domain"/>
    <property type="match status" value="1"/>
</dbReference>
<evidence type="ECO:0000256" key="2">
    <source>
        <dbReference type="ARBA" id="ARBA00022737"/>
    </source>
</evidence>
<dbReference type="InterPro" id="IPR001680">
    <property type="entry name" value="WD40_rpt"/>
</dbReference>
<dbReference type="SUPFAM" id="SSF50978">
    <property type="entry name" value="WD40 repeat-like"/>
    <property type="match status" value="1"/>
</dbReference>
<name>A0A1I8GUK6_9PLAT</name>
<evidence type="ECO:0000313" key="4">
    <source>
        <dbReference type="Proteomes" id="UP000095280"/>
    </source>
</evidence>
<dbReference type="PRINTS" id="PR00320">
    <property type="entry name" value="GPROTEINBRPT"/>
</dbReference>
<dbReference type="GO" id="GO:0005737">
    <property type="term" value="C:cytoplasm"/>
    <property type="evidence" value="ECO:0007669"/>
    <property type="project" value="TreeGrafter"/>
</dbReference>
<dbReference type="Gene3D" id="1.20.1280.50">
    <property type="match status" value="1"/>
</dbReference>
<evidence type="ECO:0000313" key="5">
    <source>
        <dbReference type="WBParaSite" id="maker-uti_cns_0003088-snap-gene-0.22-mRNA-1"/>
    </source>
</evidence>
<organism evidence="4 5">
    <name type="scientific">Macrostomum lignano</name>
    <dbReference type="NCBI Taxonomy" id="282301"/>
    <lineage>
        <taxon>Eukaryota</taxon>
        <taxon>Metazoa</taxon>
        <taxon>Spiralia</taxon>
        <taxon>Lophotrochozoa</taxon>
        <taxon>Platyhelminthes</taxon>
        <taxon>Rhabditophora</taxon>
        <taxon>Macrostomorpha</taxon>
        <taxon>Macrostomida</taxon>
        <taxon>Macrostomidae</taxon>
        <taxon>Macrostomum</taxon>
    </lineage>
</organism>
<sequence length="551" mass="60267">MADEDEPEKKRLKIETESDWEHTFDSLTPQDRLCVLSNLIAKCSHPELIHLHCSLMPRLKRDFVSHLPTELSLRILGELSPRDLLVCAQVSRRWRLLAEDPHLWRRQGGKRAYQRARQVRCNWLRGVSIARPVNGPCRLPGATLPSMLTLPAHDNHVITCLEMWRNLIVSASDDSTIRLWRADTGQLVRTLTGHIGGVWSTAIVDDLLVSGSTDRTVRVWCMKTGICRHTLAGHVSTVRCLAGRGSHVTSGSRDTSLRVWDLHTGACQVVLHGHRAAVRAVQWLSDSELVSASYDSTVRVWCIEPSSRGPYYCKYVLDQHINRVYTLAATPQYIMSGSLDTTIRVWRSSDGQLIRTLLGHQSLTAGMLVLPDGRLVSGNADTTLRVWDLSTGQCQHVLGLGGQDKHQSAITSVQIVQDFIVSASDDGTVKMWSATTGQFVRDLLRLESAGHGGVVWRICASDTRLVCAAGSRNGSEDAKLIVLNFDPEAVSQAPHACNRVGCGVCGAGGGSGASSSGAPSYCCCSSQSPGVGILQDLIGYAEDEAADEQRL</sequence>
<dbReference type="Pfam" id="PF12937">
    <property type="entry name" value="F-box-like"/>
    <property type="match status" value="1"/>
</dbReference>
<reference evidence="5" key="1">
    <citation type="submission" date="2016-11" db="UniProtKB">
        <authorList>
            <consortium name="WormBaseParasite"/>
        </authorList>
    </citation>
    <scope>IDENTIFICATION</scope>
</reference>
<dbReference type="GO" id="GO:0010992">
    <property type="term" value="P:ubiquitin recycling"/>
    <property type="evidence" value="ECO:0007669"/>
    <property type="project" value="TreeGrafter"/>
</dbReference>
<dbReference type="PROSITE" id="PS50181">
    <property type="entry name" value="FBOX"/>
    <property type="match status" value="1"/>
</dbReference>
<dbReference type="PROSITE" id="PS50294">
    <property type="entry name" value="WD_REPEATS_REGION"/>
    <property type="match status" value="6"/>
</dbReference>
<protein>
    <submittedName>
        <fullName evidence="5">F-box domain-containing protein</fullName>
    </submittedName>
</protein>
<evidence type="ECO:0000256" key="1">
    <source>
        <dbReference type="ARBA" id="ARBA00022574"/>
    </source>
</evidence>
<dbReference type="InterPro" id="IPR036047">
    <property type="entry name" value="F-box-like_dom_sf"/>
</dbReference>
<accession>A0A1I8GUK6</accession>
<dbReference type="InterPro" id="IPR020472">
    <property type="entry name" value="WD40_PAC1"/>
</dbReference>
<dbReference type="GO" id="GO:0005634">
    <property type="term" value="C:nucleus"/>
    <property type="evidence" value="ECO:0007669"/>
    <property type="project" value="TreeGrafter"/>
</dbReference>
<dbReference type="PANTHER" id="PTHR19849:SF1">
    <property type="entry name" value="F-BOX_WD REPEAT-CONTAINING PROTEIN 7"/>
    <property type="match status" value="1"/>
</dbReference>
<dbReference type="STRING" id="282301.A0A1I8GUK6"/>
<dbReference type="Gene3D" id="2.130.10.10">
    <property type="entry name" value="YVTN repeat-like/Quinoprotein amine dehydrogenase"/>
    <property type="match status" value="1"/>
</dbReference>
<dbReference type="PROSITE" id="PS50082">
    <property type="entry name" value="WD_REPEATS_2"/>
    <property type="match status" value="7"/>
</dbReference>
<dbReference type="Pfam" id="PF00400">
    <property type="entry name" value="WD40"/>
    <property type="match status" value="7"/>
</dbReference>
<feature type="domain" description="F-box" evidence="3">
    <location>
        <begin position="61"/>
        <end position="107"/>
    </location>
</feature>
<dbReference type="SMART" id="SM00320">
    <property type="entry name" value="WD40"/>
    <property type="match status" value="8"/>
</dbReference>
<dbReference type="Proteomes" id="UP000095280">
    <property type="component" value="Unplaced"/>
</dbReference>
<dbReference type="InterPro" id="IPR036322">
    <property type="entry name" value="WD40_repeat_dom_sf"/>
</dbReference>
<dbReference type="GO" id="GO:0043130">
    <property type="term" value="F:ubiquitin binding"/>
    <property type="evidence" value="ECO:0007669"/>
    <property type="project" value="TreeGrafter"/>
</dbReference>
<dbReference type="InterPro" id="IPR015943">
    <property type="entry name" value="WD40/YVTN_repeat-like_dom_sf"/>
</dbReference>
<evidence type="ECO:0000259" key="3">
    <source>
        <dbReference type="PROSITE" id="PS50181"/>
    </source>
</evidence>
<dbReference type="CDD" id="cd00200">
    <property type="entry name" value="WD40"/>
    <property type="match status" value="1"/>
</dbReference>